<organism evidence="3 4">
    <name type="scientific">Coccomyxa subellipsoidea (strain C-169)</name>
    <name type="common">Green microalga</name>
    <dbReference type="NCBI Taxonomy" id="574566"/>
    <lineage>
        <taxon>Eukaryota</taxon>
        <taxon>Viridiplantae</taxon>
        <taxon>Chlorophyta</taxon>
        <taxon>core chlorophytes</taxon>
        <taxon>Trebouxiophyceae</taxon>
        <taxon>Trebouxiophyceae incertae sedis</taxon>
        <taxon>Coccomyxaceae</taxon>
        <taxon>Coccomyxa</taxon>
        <taxon>Coccomyxa subellipsoidea</taxon>
    </lineage>
</organism>
<feature type="compositionally biased region" description="Polar residues" evidence="1">
    <location>
        <begin position="530"/>
        <end position="541"/>
    </location>
</feature>
<reference evidence="3 4" key="1">
    <citation type="journal article" date="2012" name="Genome Biol.">
        <title>The genome of the polar eukaryotic microalga coccomyxa subellipsoidea reveals traits of cold adaptation.</title>
        <authorList>
            <person name="Blanc G."/>
            <person name="Agarkova I."/>
            <person name="Grimwood J."/>
            <person name="Kuo A."/>
            <person name="Brueggeman A."/>
            <person name="Dunigan D."/>
            <person name="Gurnon J."/>
            <person name="Ladunga I."/>
            <person name="Lindquist E."/>
            <person name="Lucas S."/>
            <person name="Pangilinan J."/>
            <person name="Proschold T."/>
            <person name="Salamov A."/>
            <person name="Schmutz J."/>
            <person name="Weeks D."/>
            <person name="Yamada T."/>
            <person name="Claverie J.M."/>
            <person name="Grigoriev I."/>
            <person name="Van Etten J."/>
            <person name="Lomsadze A."/>
            <person name="Borodovsky M."/>
        </authorList>
    </citation>
    <scope>NUCLEOTIDE SEQUENCE [LARGE SCALE GENOMIC DNA]</scope>
    <source>
        <strain evidence="3 4">C-169</strain>
    </source>
</reference>
<dbReference type="SUPFAM" id="SSF56219">
    <property type="entry name" value="DNase I-like"/>
    <property type="match status" value="1"/>
</dbReference>
<gene>
    <name evidence="3" type="ORF">COCSUDRAFT_45960</name>
</gene>
<evidence type="ECO:0000256" key="1">
    <source>
        <dbReference type="SAM" id="MobiDB-lite"/>
    </source>
</evidence>
<dbReference type="GO" id="GO:0000175">
    <property type="term" value="F:3'-5'-RNA exonuclease activity"/>
    <property type="evidence" value="ECO:0007669"/>
    <property type="project" value="TreeGrafter"/>
</dbReference>
<dbReference type="PANTHER" id="PTHR12121">
    <property type="entry name" value="CARBON CATABOLITE REPRESSOR PROTEIN 4"/>
    <property type="match status" value="1"/>
</dbReference>
<dbReference type="KEGG" id="csl:COCSUDRAFT_45960"/>
<dbReference type="STRING" id="574566.I0ZAP1"/>
<feature type="compositionally biased region" description="Polar residues" evidence="1">
    <location>
        <begin position="271"/>
        <end position="283"/>
    </location>
</feature>
<accession>I0ZAP1</accession>
<keyword evidence="4" id="KW-1185">Reference proteome</keyword>
<evidence type="ECO:0000313" key="3">
    <source>
        <dbReference type="EMBL" id="EIE27710.1"/>
    </source>
</evidence>
<feature type="region of interest" description="Disordered" evidence="1">
    <location>
        <begin position="503"/>
        <end position="585"/>
    </location>
</feature>
<dbReference type="RefSeq" id="XP_005652254.1">
    <property type="nucleotide sequence ID" value="XM_005652197.1"/>
</dbReference>
<dbReference type="Proteomes" id="UP000007264">
    <property type="component" value="Unassembled WGS sequence"/>
</dbReference>
<dbReference type="PANTHER" id="PTHR12121:SF100">
    <property type="entry name" value="POLY(A)-SPECIFIC RIBONUCLEASE"/>
    <property type="match status" value="1"/>
</dbReference>
<dbReference type="GeneID" id="17045725"/>
<feature type="region of interest" description="Disordered" evidence="1">
    <location>
        <begin position="251"/>
        <end position="295"/>
    </location>
</feature>
<evidence type="ECO:0000313" key="4">
    <source>
        <dbReference type="Proteomes" id="UP000007264"/>
    </source>
</evidence>
<dbReference type="InterPro" id="IPR036691">
    <property type="entry name" value="Endo/exonu/phosph_ase_sf"/>
</dbReference>
<feature type="compositionally biased region" description="Low complexity" evidence="1">
    <location>
        <begin position="507"/>
        <end position="526"/>
    </location>
</feature>
<proteinExistence type="predicted"/>
<feature type="compositionally biased region" description="Low complexity" evidence="1">
    <location>
        <begin position="550"/>
        <end position="560"/>
    </location>
</feature>
<dbReference type="EMBL" id="AGSI01000001">
    <property type="protein sequence ID" value="EIE27710.1"/>
    <property type="molecule type" value="Genomic_DNA"/>
</dbReference>
<dbReference type="Gene3D" id="3.60.10.10">
    <property type="entry name" value="Endonuclease/exonuclease/phosphatase"/>
    <property type="match status" value="2"/>
</dbReference>
<comment type="caution">
    <text evidence="3">The sequence shown here is derived from an EMBL/GenBank/DDBJ whole genome shotgun (WGS) entry which is preliminary data.</text>
</comment>
<dbReference type="OrthoDB" id="428734at2759"/>
<dbReference type="eggNOG" id="KOG2338">
    <property type="taxonomic scope" value="Eukaryota"/>
</dbReference>
<name>I0ZAP1_COCSC</name>
<protein>
    <recommendedName>
        <fullName evidence="2">Endonuclease/exonuclease/phosphatase domain-containing protein</fullName>
    </recommendedName>
</protein>
<dbReference type="Pfam" id="PF03372">
    <property type="entry name" value="Exo_endo_phos"/>
    <property type="match status" value="1"/>
</dbReference>
<feature type="domain" description="Endonuclease/exonuclease/phosphatase" evidence="2">
    <location>
        <begin position="35"/>
        <end position="269"/>
    </location>
</feature>
<dbReference type="InterPro" id="IPR005135">
    <property type="entry name" value="Endo/exonuclease/phosphatase"/>
</dbReference>
<dbReference type="AlphaFoldDB" id="I0ZAP1"/>
<sequence length="689" mass="72500">MVMPADSLTALPPWCKRQASSSHEHPVFPNVRIMSYNILADQLAHEHAHELYRACPKWCLQWEHRGPAIMAEIEHWAPDIGCLQEVDWPDEFHAFLQELGYETAYAPRTGDRCDGCLTFWRRSRFVALHTEALQMRSFGLKDNVALLVLLAPVLASPPGSGAAAARAAADPAAPALLVGNTHLLFNPKRGDIKAGQARSILTTMRDIQSAADRPSWAMLMGDFNSVPGSPIYRFVQTGSLDCSLVDRRNMSGQLTSGSGWPPKGPQAGGRPSQNGATSSNGYVTGTPVAASPSSGQSMAIGIPQQHMHVSAKMASSIGASAPPLYSHLDSAGRVFWSPVPPAGDSAPVQHPFYYEPMLLEEAAPVPDVPARLAKSASVNARMASMATWAKEELDLAVGRRASQLDAASLGIGRRLKSGKLARANSIGADLDAWIARHPLGALCSTYAQASCWHPCKLTLNIDPERFKGVLGAEPGFTSCHGRVIATLDYMWFTRLLHTPTPAAQRTSSLQALEPSSQQPSSSADPAGRSLDSSGAASSECTSGADGQECSSSGISSAAHSQRGRLEQQGVAGASSGTPGGPTVAGGAPGAWGLGVSAVAGGWELVPTRVAMVPPLRSLRSGLPAPDYPSDHISLVAEFSVRSLRPADGVPVPGVFAPRTPAPAAPAALAVPGVAAAPQVPQHIFFDDED</sequence>
<evidence type="ECO:0000259" key="2">
    <source>
        <dbReference type="Pfam" id="PF03372"/>
    </source>
</evidence>
<dbReference type="InterPro" id="IPR050410">
    <property type="entry name" value="CCR4/nocturin_mRNA_transcr"/>
</dbReference>